<reference evidence="1" key="1">
    <citation type="journal article" date="2023" name="Science">
        <title>Genome structures resolve the early diversification of teleost fishes.</title>
        <authorList>
            <person name="Parey E."/>
            <person name="Louis A."/>
            <person name="Montfort J."/>
            <person name="Bouchez O."/>
            <person name="Roques C."/>
            <person name="Iampietro C."/>
            <person name="Lluch J."/>
            <person name="Castinel A."/>
            <person name="Donnadieu C."/>
            <person name="Desvignes T."/>
            <person name="Floi Bucao C."/>
            <person name="Jouanno E."/>
            <person name="Wen M."/>
            <person name="Mejri S."/>
            <person name="Dirks R."/>
            <person name="Jansen H."/>
            <person name="Henkel C."/>
            <person name="Chen W.J."/>
            <person name="Zahm M."/>
            <person name="Cabau C."/>
            <person name="Klopp C."/>
            <person name="Thompson A.W."/>
            <person name="Robinson-Rechavi M."/>
            <person name="Braasch I."/>
            <person name="Lecointre G."/>
            <person name="Bobe J."/>
            <person name="Postlethwait J.H."/>
            <person name="Berthelot C."/>
            <person name="Roest Crollius H."/>
            <person name="Guiguen Y."/>
        </authorList>
    </citation>
    <scope>NUCLEOTIDE SEQUENCE</scope>
    <source>
        <strain evidence="1">WJC10195</strain>
    </source>
</reference>
<keyword evidence="2" id="KW-1185">Reference proteome</keyword>
<dbReference type="EMBL" id="JAINUF010000009">
    <property type="protein sequence ID" value="KAJ8350130.1"/>
    <property type="molecule type" value="Genomic_DNA"/>
</dbReference>
<proteinExistence type="predicted"/>
<evidence type="ECO:0000313" key="1">
    <source>
        <dbReference type="EMBL" id="KAJ8350130.1"/>
    </source>
</evidence>
<sequence>MHSPLLALCPQPKARNRWATVAEAASAKKAKPGTKHLSATVKGLAAEMAQMKALLMNLQPQHSEPSTELEPDAVLFAPGGANLDPSVTDLLEASLLAVGHMTRDLGRLMVNLVQSEPRPQSLPCGCFWGPTALPLNQWATGRFSQQHLANGASQVHSF</sequence>
<organism evidence="1 2">
    <name type="scientific">Synaphobranchus kaupii</name>
    <name type="common">Kaup's arrowtooth eel</name>
    <dbReference type="NCBI Taxonomy" id="118154"/>
    <lineage>
        <taxon>Eukaryota</taxon>
        <taxon>Metazoa</taxon>
        <taxon>Chordata</taxon>
        <taxon>Craniata</taxon>
        <taxon>Vertebrata</taxon>
        <taxon>Euteleostomi</taxon>
        <taxon>Actinopterygii</taxon>
        <taxon>Neopterygii</taxon>
        <taxon>Teleostei</taxon>
        <taxon>Anguilliformes</taxon>
        <taxon>Synaphobranchidae</taxon>
        <taxon>Synaphobranchus</taxon>
    </lineage>
</organism>
<evidence type="ECO:0000313" key="2">
    <source>
        <dbReference type="Proteomes" id="UP001152622"/>
    </source>
</evidence>
<comment type="caution">
    <text evidence="1">The sequence shown here is derived from an EMBL/GenBank/DDBJ whole genome shotgun (WGS) entry which is preliminary data.</text>
</comment>
<name>A0A9Q1F356_SYNKA</name>
<protein>
    <submittedName>
        <fullName evidence="1">Uncharacterized protein</fullName>
    </submittedName>
</protein>
<dbReference type="AlphaFoldDB" id="A0A9Q1F356"/>
<gene>
    <name evidence="1" type="ORF">SKAU_G00252600</name>
</gene>
<accession>A0A9Q1F356</accession>
<dbReference type="Proteomes" id="UP001152622">
    <property type="component" value="Chromosome 9"/>
</dbReference>